<evidence type="ECO:0000256" key="2">
    <source>
        <dbReference type="ARBA" id="ARBA00023235"/>
    </source>
</evidence>
<evidence type="ECO:0000313" key="7">
    <source>
        <dbReference type="Proteomes" id="UP000242008"/>
    </source>
</evidence>
<dbReference type="NCBIfam" id="TIGR00654">
    <property type="entry name" value="PhzF_family"/>
    <property type="match status" value="1"/>
</dbReference>
<dbReference type="EMBL" id="PZCM01000006">
    <property type="protein sequence ID" value="PTG27332.1"/>
    <property type="molecule type" value="Genomic_DNA"/>
</dbReference>
<gene>
    <name evidence="5" type="ORF">BU638_06650</name>
    <name evidence="4" type="ORF">BU653_01085</name>
    <name evidence="6" type="ORF">BU676_06680</name>
</gene>
<dbReference type="Gene3D" id="3.10.310.10">
    <property type="entry name" value="Diaminopimelate Epimerase, Chain A, domain 1"/>
    <property type="match status" value="2"/>
</dbReference>
<dbReference type="Pfam" id="PF02567">
    <property type="entry name" value="PhzC-PhzF"/>
    <property type="match status" value="1"/>
</dbReference>
<dbReference type="PIRSF" id="PIRSF016184">
    <property type="entry name" value="PhzC_PhzF"/>
    <property type="match status" value="1"/>
</dbReference>
<dbReference type="SUPFAM" id="SSF54506">
    <property type="entry name" value="Diaminopimelate epimerase-like"/>
    <property type="match status" value="1"/>
</dbReference>
<comment type="caution">
    <text evidence="4">The sequence shown here is derived from an EMBL/GenBank/DDBJ whole genome shotgun (WGS) entry which is preliminary data.</text>
</comment>
<comment type="similarity">
    <text evidence="1">Belongs to the PhzF family.</text>
</comment>
<evidence type="ECO:0000313" key="9">
    <source>
        <dbReference type="Proteomes" id="UP000242704"/>
    </source>
</evidence>
<evidence type="ECO:0000313" key="5">
    <source>
        <dbReference type="EMBL" id="PTG27332.1"/>
    </source>
</evidence>
<dbReference type="AlphaFoldDB" id="A0AAE5T231"/>
<dbReference type="EMBL" id="PZBZ01000003">
    <property type="protein sequence ID" value="PTG17009.1"/>
    <property type="molecule type" value="Genomic_DNA"/>
</dbReference>
<reference evidence="4" key="2">
    <citation type="submission" date="2018-03" db="EMBL/GenBank/DDBJ databases">
        <authorList>
            <person name="Naushad S."/>
        </authorList>
    </citation>
    <scope>NUCLEOTIDE SEQUENCE</scope>
    <source>
        <strain evidence="5">SNUC 105</strain>
        <strain evidence="6">SNUC 1363</strain>
        <strain evidence="4">SNUC 505</strain>
    </source>
</reference>
<dbReference type="GO" id="GO:0016853">
    <property type="term" value="F:isomerase activity"/>
    <property type="evidence" value="ECO:0007669"/>
    <property type="project" value="UniProtKB-KW"/>
</dbReference>
<dbReference type="GO" id="GO:0005737">
    <property type="term" value="C:cytoplasm"/>
    <property type="evidence" value="ECO:0007669"/>
    <property type="project" value="TreeGrafter"/>
</dbReference>
<dbReference type="Proteomes" id="UP000242144">
    <property type="component" value="Unassembled WGS sequence"/>
</dbReference>
<protein>
    <submittedName>
        <fullName evidence="4">PhzF family phenazine biosynthesis protein</fullName>
    </submittedName>
</protein>
<dbReference type="EMBL" id="PZAO01000013">
    <property type="protein sequence ID" value="PTG69559.1"/>
    <property type="molecule type" value="Genomic_DNA"/>
</dbReference>
<evidence type="ECO:0000256" key="1">
    <source>
        <dbReference type="ARBA" id="ARBA00008270"/>
    </source>
</evidence>
<evidence type="ECO:0000313" key="6">
    <source>
        <dbReference type="EMBL" id="PTG69559.1"/>
    </source>
</evidence>
<dbReference type="RefSeq" id="WP_037576289.1">
    <property type="nucleotide sequence ID" value="NZ_CP133244.1"/>
</dbReference>
<organism evidence="4 9">
    <name type="scientific">Staphylococcus chromogenes</name>
    <name type="common">Staphylococcus hyicus subsp. chromogenes</name>
    <dbReference type="NCBI Taxonomy" id="46126"/>
    <lineage>
        <taxon>Bacteria</taxon>
        <taxon>Bacillati</taxon>
        <taxon>Bacillota</taxon>
        <taxon>Bacilli</taxon>
        <taxon>Bacillales</taxon>
        <taxon>Staphylococcaceae</taxon>
        <taxon>Staphylococcus</taxon>
    </lineage>
</organism>
<dbReference type="Proteomes" id="UP000242704">
    <property type="component" value="Unassembled WGS sequence"/>
</dbReference>
<evidence type="ECO:0000313" key="4">
    <source>
        <dbReference type="EMBL" id="PTG17009.1"/>
    </source>
</evidence>
<dbReference type="PANTHER" id="PTHR13774">
    <property type="entry name" value="PHENAZINE BIOSYNTHESIS PROTEIN"/>
    <property type="match status" value="1"/>
</dbReference>
<keyword evidence="7" id="KW-1185">Reference proteome</keyword>
<sequence length="296" mass="32059">MKTVQVYQYDAFTLEPNKGNPAGVVLNGDALTTDEMQAIAYEAGFNETAFLIASSTADFQIRYFTPQTEVDLCGHATIATVVAAKSKQLIKEDVNHIQIETKAGVQDIALKLKAGHWEVTMGQNPAQFKSFQGEVSQLLTAIGIDCEDLDSKLPIVYGNTGVWTLMVPVKSLAVCQKMQPHNQAFADILTEEPSASVHPFCLETSKIGRDMHGRHFSSTFAGTVEDTVTGTAAGVMGAYYVTYIHPDQTTVHLNIEQGQEMNKDGTIGVAVKKVQGACHVAISGHAVEAHRYTIVL</sequence>
<name>A0AAE5T231_STACR</name>
<evidence type="ECO:0000313" key="8">
    <source>
        <dbReference type="Proteomes" id="UP000242144"/>
    </source>
</evidence>
<feature type="active site" evidence="3">
    <location>
        <position position="47"/>
    </location>
</feature>
<dbReference type="InterPro" id="IPR003719">
    <property type="entry name" value="Phenazine_PhzF-like"/>
</dbReference>
<evidence type="ECO:0000256" key="3">
    <source>
        <dbReference type="PIRSR" id="PIRSR016184-1"/>
    </source>
</evidence>
<dbReference type="PANTHER" id="PTHR13774:SF17">
    <property type="entry name" value="PHENAZINE BIOSYNTHESIS-LIKE DOMAIN-CONTAINING PROTEIN"/>
    <property type="match status" value="1"/>
</dbReference>
<reference evidence="7 8" key="1">
    <citation type="journal article" date="2016" name="Front. Microbiol.">
        <title>Comprehensive Phylogenetic Analysis of Bovine Non-aureus Staphylococci Species Based on Whole-Genome Sequencing.</title>
        <authorList>
            <person name="Naushad S."/>
            <person name="Barkema H.W."/>
            <person name="Luby C."/>
            <person name="Condas L.A."/>
            <person name="Nobrega D.B."/>
            <person name="Carson D.A."/>
            <person name="De Buck J."/>
        </authorList>
    </citation>
    <scope>NUCLEOTIDE SEQUENCE [LARGE SCALE GENOMIC DNA]</scope>
    <source>
        <strain evidence="5 8">SNUC 105</strain>
        <strain evidence="6 7">SNUC 1363</strain>
        <strain evidence="4 9">SNUC 505</strain>
    </source>
</reference>
<keyword evidence="2" id="KW-0413">Isomerase</keyword>
<proteinExistence type="inferred from homology"/>
<accession>A0AAE5T231</accession>
<dbReference type="Proteomes" id="UP000242008">
    <property type="component" value="Unassembled WGS sequence"/>
</dbReference>